<accession>A0ABR1L662</accession>
<feature type="transmembrane region" description="Helical" evidence="7">
    <location>
        <begin position="156"/>
        <end position="182"/>
    </location>
</feature>
<dbReference type="RefSeq" id="XP_066649870.1">
    <property type="nucleotide sequence ID" value="XM_066802046.1"/>
</dbReference>
<keyword evidence="4 7" id="KW-0472">Membrane</keyword>
<keyword evidence="3 7" id="KW-1133">Transmembrane helix</keyword>
<evidence type="ECO:0000313" key="9">
    <source>
        <dbReference type="EMBL" id="KAK7529290.1"/>
    </source>
</evidence>
<feature type="transmembrane region" description="Helical" evidence="7">
    <location>
        <begin position="66"/>
        <end position="86"/>
    </location>
</feature>
<dbReference type="GeneID" id="92034952"/>
<feature type="compositionally biased region" description="Basic and acidic residues" evidence="6">
    <location>
        <begin position="303"/>
        <end position="313"/>
    </location>
</feature>
<evidence type="ECO:0000256" key="1">
    <source>
        <dbReference type="ARBA" id="ARBA00004141"/>
    </source>
</evidence>
<feature type="transmembrane region" description="Helical" evidence="7">
    <location>
        <begin position="270"/>
        <end position="293"/>
    </location>
</feature>
<comment type="similarity">
    <text evidence="5">Belongs to the SAT4 family.</text>
</comment>
<gene>
    <name evidence="9" type="ORF">J3D65DRAFT_643009</name>
</gene>
<proteinExistence type="inferred from homology"/>
<dbReference type="InterPro" id="IPR052337">
    <property type="entry name" value="SAT4-like"/>
</dbReference>
<name>A0ABR1L662_9PEZI</name>
<evidence type="ECO:0000259" key="8">
    <source>
        <dbReference type="Pfam" id="PF20684"/>
    </source>
</evidence>
<evidence type="ECO:0000256" key="2">
    <source>
        <dbReference type="ARBA" id="ARBA00022692"/>
    </source>
</evidence>
<dbReference type="EMBL" id="JBBPEH010000017">
    <property type="protein sequence ID" value="KAK7529290.1"/>
    <property type="molecule type" value="Genomic_DNA"/>
</dbReference>
<comment type="caution">
    <text evidence="9">The sequence shown here is derived from an EMBL/GenBank/DDBJ whole genome shotgun (WGS) entry which is preliminary data.</text>
</comment>
<evidence type="ECO:0000256" key="5">
    <source>
        <dbReference type="ARBA" id="ARBA00038359"/>
    </source>
</evidence>
<feature type="domain" description="Rhodopsin" evidence="8">
    <location>
        <begin position="50"/>
        <end position="293"/>
    </location>
</feature>
<feature type="transmembrane region" description="Helical" evidence="7">
    <location>
        <begin position="33"/>
        <end position="54"/>
    </location>
</feature>
<feature type="transmembrane region" description="Helical" evidence="7">
    <location>
        <begin position="121"/>
        <end position="144"/>
    </location>
</feature>
<dbReference type="Pfam" id="PF20684">
    <property type="entry name" value="Fung_rhodopsin"/>
    <property type="match status" value="1"/>
</dbReference>
<organism evidence="9 10">
    <name type="scientific">Phyllosticta citribraziliensis</name>
    <dbReference type="NCBI Taxonomy" id="989973"/>
    <lineage>
        <taxon>Eukaryota</taxon>
        <taxon>Fungi</taxon>
        <taxon>Dikarya</taxon>
        <taxon>Ascomycota</taxon>
        <taxon>Pezizomycotina</taxon>
        <taxon>Dothideomycetes</taxon>
        <taxon>Dothideomycetes incertae sedis</taxon>
        <taxon>Botryosphaeriales</taxon>
        <taxon>Phyllostictaceae</taxon>
        <taxon>Phyllosticta</taxon>
    </lineage>
</organism>
<comment type="subcellular location">
    <subcellularLocation>
        <location evidence="1">Membrane</location>
        <topology evidence="1">Multi-pass membrane protein</topology>
    </subcellularLocation>
</comment>
<dbReference type="PANTHER" id="PTHR33048:SF92">
    <property type="entry name" value="INTEGRAL MEMBRANE PROTEIN"/>
    <property type="match status" value="1"/>
</dbReference>
<dbReference type="PANTHER" id="PTHR33048">
    <property type="entry name" value="PTH11-LIKE INTEGRAL MEMBRANE PROTEIN (AFU_ORTHOLOGUE AFUA_5G11245)"/>
    <property type="match status" value="1"/>
</dbReference>
<keyword evidence="10" id="KW-1185">Reference proteome</keyword>
<evidence type="ECO:0000256" key="3">
    <source>
        <dbReference type="ARBA" id="ARBA00022989"/>
    </source>
</evidence>
<reference evidence="9 10" key="1">
    <citation type="submission" date="2024-04" db="EMBL/GenBank/DDBJ databases">
        <title>Phyllosticta paracitricarpa is synonymous to the EU quarantine fungus P. citricarpa based on phylogenomic analyses.</title>
        <authorList>
            <consortium name="Lawrence Berkeley National Laboratory"/>
            <person name="Van ingen-buijs V.A."/>
            <person name="Van westerhoven A.C."/>
            <person name="Haridas S."/>
            <person name="Skiadas P."/>
            <person name="Martin F."/>
            <person name="Groenewald J.Z."/>
            <person name="Crous P.W."/>
            <person name="Seidl M.F."/>
        </authorList>
    </citation>
    <scope>NUCLEOTIDE SEQUENCE [LARGE SCALE GENOMIC DNA]</scope>
    <source>
        <strain evidence="9 10">CPC 17464</strain>
    </source>
</reference>
<sequence>MSFFSSIPTGGAVTGAEREHVIKTIGFIHYDGYLIGVSVMCGITIATTIARIAIRFMTRRRLFLDDYFLIFAAICIIVATSMLWWWGEGLYLYWAISLKPQIGIEQGELSKLLDGNMIMSVYVPFVWTATYSIKLSFLSLFKVLIRNVSSHLTRYFWFVVALTIVSWAFSVIERFLLCHYYGVDTVKCWNPSSALYTSLTTLVNLLDIITDILVVTFPIKILSKSQMDRGQKFGLGAFLCLSIVMILITLVRVLGAIRKGESQLDVTWEIFWQSMEGCAAIIAASATVFRTVFLRSKHASEERRRYPEDKQESVESGSESTEPPRLPPPTMLRSTLGDVRSFIERSAREDRERL</sequence>
<evidence type="ECO:0000256" key="6">
    <source>
        <dbReference type="SAM" id="MobiDB-lite"/>
    </source>
</evidence>
<dbReference type="InterPro" id="IPR049326">
    <property type="entry name" value="Rhodopsin_dom_fungi"/>
</dbReference>
<feature type="transmembrane region" description="Helical" evidence="7">
    <location>
        <begin position="235"/>
        <end position="258"/>
    </location>
</feature>
<dbReference type="Proteomes" id="UP001360953">
    <property type="component" value="Unassembled WGS sequence"/>
</dbReference>
<feature type="region of interest" description="Disordered" evidence="6">
    <location>
        <begin position="303"/>
        <end position="334"/>
    </location>
</feature>
<keyword evidence="2 7" id="KW-0812">Transmembrane</keyword>
<evidence type="ECO:0000313" key="10">
    <source>
        <dbReference type="Proteomes" id="UP001360953"/>
    </source>
</evidence>
<evidence type="ECO:0000256" key="7">
    <source>
        <dbReference type="SAM" id="Phobius"/>
    </source>
</evidence>
<evidence type="ECO:0000256" key="4">
    <source>
        <dbReference type="ARBA" id="ARBA00023136"/>
    </source>
</evidence>
<protein>
    <recommendedName>
        <fullName evidence="8">Rhodopsin domain-containing protein</fullName>
    </recommendedName>
</protein>
<feature type="transmembrane region" description="Helical" evidence="7">
    <location>
        <begin position="202"/>
        <end position="223"/>
    </location>
</feature>